<accession>A0A8R1DWZ0</accession>
<organism evidence="2 3">
    <name type="scientific">Caenorhabditis japonica</name>
    <dbReference type="NCBI Taxonomy" id="281687"/>
    <lineage>
        <taxon>Eukaryota</taxon>
        <taxon>Metazoa</taxon>
        <taxon>Ecdysozoa</taxon>
        <taxon>Nematoda</taxon>
        <taxon>Chromadorea</taxon>
        <taxon>Rhabditida</taxon>
        <taxon>Rhabditina</taxon>
        <taxon>Rhabditomorpha</taxon>
        <taxon>Rhabditoidea</taxon>
        <taxon>Rhabditidae</taxon>
        <taxon>Peloderinae</taxon>
        <taxon>Caenorhabditis</taxon>
    </lineage>
</organism>
<dbReference type="InterPro" id="IPR013087">
    <property type="entry name" value="Znf_C2H2_type"/>
</dbReference>
<reference evidence="2" key="2">
    <citation type="submission" date="2022-06" db="UniProtKB">
        <authorList>
            <consortium name="EnsemblMetazoa"/>
        </authorList>
    </citation>
    <scope>IDENTIFICATION</scope>
    <source>
        <strain evidence="2">DF5081</strain>
    </source>
</reference>
<dbReference type="AlphaFoldDB" id="A0A8R1DWZ0"/>
<proteinExistence type="predicted"/>
<evidence type="ECO:0000313" key="2">
    <source>
        <dbReference type="EnsemblMetazoa" id="CJA13031.1"/>
    </source>
</evidence>
<keyword evidence="3" id="KW-1185">Reference proteome</keyword>
<name>A0A8R1DWZ0_CAEJA</name>
<feature type="domain" description="C2H2-type" evidence="1">
    <location>
        <begin position="98"/>
        <end position="121"/>
    </location>
</feature>
<evidence type="ECO:0000259" key="1">
    <source>
        <dbReference type="PROSITE" id="PS00028"/>
    </source>
</evidence>
<protein>
    <submittedName>
        <fullName evidence="2">C2H2-type domain-containing protein</fullName>
    </submittedName>
</protein>
<dbReference type="Proteomes" id="UP000005237">
    <property type="component" value="Unassembled WGS sequence"/>
</dbReference>
<sequence length="149" mass="17399">MTSRWPHDTPSFSSRNRSQFSVSESYRLMGQNNFEPTQSQYNIVYDKKYVEDLRKSFLEQQTEKRVIRNNEKLGTEARHIQRRLKEHGHPVELGTLTCLSGHCGRSFERIQVLAFHVSYAHQDLMTSHSSHLTCLLCGKKWTTVRVSLT</sequence>
<reference evidence="3" key="1">
    <citation type="submission" date="2010-08" db="EMBL/GenBank/DDBJ databases">
        <authorList>
            <consortium name="Caenorhabditis japonica Sequencing Consortium"/>
            <person name="Wilson R.K."/>
        </authorList>
    </citation>
    <scope>NUCLEOTIDE SEQUENCE [LARGE SCALE GENOMIC DNA]</scope>
    <source>
        <strain evidence="3">DF5081</strain>
    </source>
</reference>
<dbReference type="EnsemblMetazoa" id="CJA13031.1">
    <property type="protein sequence ID" value="CJA13031.1"/>
    <property type="gene ID" value="WBGene00132235"/>
</dbReference>
<dbReference type="PROSITE" id="PS00028">
    <property type="entry name" value="ZINC_FINGER_C2H2_1"/>
    <property type="match status" value="1"/>
</dbReference>
<evidence type="ECO:0000313" key="3">
    <source>
        <dbReference type="Proteomes" id="UP000005237"/>
    </source>
</evidence>